<dbReference type="EMBL" id="JABBNT010000001">
    <property type="protein sequence ID" value="NMM43701.1"/>
    <property type="molecule type" value="Genomic_DNA"/>
</dbReference>
<dbReference type="NCBIfam" id="NF002674">
    <property type="entry name" value="PRK02399.1-2"/>
    <property type="match status" value="1"/>
</dbReference>
<evidence type="ECO:0000313" key="6">
    <source>
        <dbReference type="Proteomes" id="UP000539372"/>
    </source>
</evidence>
<dbReference type="CDD" id="cd15488">
    <property type="entry name" value="Tm-1-like"/>
    <property type="match status" value="1"/>
</dbReference>
<dbReference type="RefSeq" id="WP_169623960.1">
    <property type="nucleotide sequence ID" value="NZ_JABBNT010000001.1"/>
</dbReference>
<gene>
    <name evidence="5" type="ORF">HH303_04375</name>
</gene>
<dbReference type="AlphaFoldDB" id="A0A7Y0HDD7"/>
<name>A0A7Y0HDD7_9PROT</name>
<dbReference type="SUPFAM" id="SSF52540">
    <property type="entry name" value="P-loop containing nucleoside triphosphate hydrolases"/>
    <property type="match status" value="1"/>
</dbReference>
<keyword evidence="6" id="KW-1185">Reference proteome</keyword>
<dbReference type="Gene3D" id="3.40.50.12030">
    <property type="entry name" value="Uncharacterised protein family UPF0261, NC domain"/>
    <property type="match status" value="1"/>
</dbReference>
<evidence type="ECO:0000256" key="3">
    <source>
        <dbReference type="SAM" id="MobiDB-lite"/>
    </source>
</evidence>
<accession>A0A7Y0HDD7</accession>
<organism evidence="5 6">
    <name type="scientific">Pacificispira spongiicola</name>
    <dbReference type="NCBI Taxonomy" id="2729598"/>
    <lineage>
        <taxon>Bacteria</taxon>
        <taxon>Pseudomonadati</taxon>
        <taxon>Pseudomonadota</taxon>
        <taxon>Alphaproteobacteria</taxon>
        <taxon>Rhodospirillales</taxon>
        <taxon>Rhodospirillaceae</taxon>
        <taxon>Pacificispira</taxon>
    </lineage>
</organism>
<dbReference type="PROSITE" id="PS50893">
    <property type="entry name" value="ABC_TRANSPORTER_2"/>
    <property type="match status" value="1"/>
</dbReference>
<protein>
    <submittedName>
        <fullName evidence="5">ABC transporter permease</fullName>
    </submittedName>
</protein>
<dbReference type="InterPro" id="IPR017871">
    <property type="entry name" value="ABC_transporter-like_CS"/>
</dbReference>
<dbReference type="NCBIfam" id="NF002673">
    <property type="entry name" value="PRK02399.1-1"/>
    <property type="match status" value="1"/>
</dbReference>
<dbReference type="InterPro" id="IPR051353">
    <property type="entry name" value="Tobamovirus_resist_UPF0261"/>
</dbReference>
<feature type="region of interest" description="Disordered" evidence="3">
    <location>
        <begin position="301"/>
        <end position="325"/>
    </location>
</feature>
<sequence>MADRTNRRNANAPILQVKGLHVYYGQSHALQGVDLTLDAGVHAVVGRNGMGKTTLCNAIMGMLPIRRGSIRFRGEELVGVPSFKIAQKGIGYTPQGRRLWPSLTVHEHLKLFDSGSGSWSVDRVYETFPRLAERRNNGGAQLSGGEQQMLAIARALLQDPQLLVLDEPTEGLAPVIVDQVEKLLATLAAESDVAVLLIEQNIAVATSISEDVGIMVNGRISRTMPAKELAADRALQERLLGVGRHSHDDADMVAELTPPPATEAEPTSGEASPEPVSEDLTPMATAMKPNKQVYVPPTRWSGAAWREGTGGSEPGPPSRPFDSVPEPVYREPPTRLEALEGDAVYVVGTFDTKGRELGFIRDRLKAMGLAARTVDLSTSGKPSSADIPPHVVAAYHRRGAAGVFTGDRGESVRAMAEAFEAWLVRQRGIGGLISAGGSGGTALVTPGMRALPIGIPKVMISTVASGDVGQYVGPADIMMMYSVTDVQGLNRISRTVLANGANALAGMVSERRKRRDAANEGDKPGLGLTMFGVTTTAVQQVVSLVEDRYDCLVFHATGTGGQSMEKLADSGMLTAALDLTTTEVCDMMMGGVFAATEDRFGAFIRTRIPYVGSVGALDMVNFGPRATVPEKYQGRTFVEHNPQVTLMRTTPDENRRMGEWIAGRLNQMTGPVRFLIPQGGVSALDAPGQPFHSPEADKALFDAIAATFRETVDRKLIRLPYHINDPAFAQAAADALEDVHPMKRTQRHAAI</sequence>
<dbReference type="GO" id="GO:0005524">
    <property type="term" value="F:ATP binding"/>
    <property type="evidence" value="ECO:0007669"/>
    <property type="project" value="UniProtKB-KW"/>
</dbReference>
<dbReference type="GO" id="GO:0016887">
    <property type="term" value="F:ATP hydrolysis activity"/>
    <property type="evidence" value="ECO:0007669"/>
    <property type="project" value="InterPro"/>
</dbReference>
<dbReference type="InterPro" id="IPR003593">
    <property type="entry name" value="AAA+_ATPase"/>
</dbReference>
<dbReference type="Pfam" id="PF06792">
    <property type="entry name" value="UPF0261"/>
    <property type="match status" value="1"/>
</dbReference>
<keyword evidence="2" id="KW-0067">ATP-binding</keyword>
<proteinExistence type="predicted"/>
<reference evidence="5 6" key="1">
    <citation type="submission" date="2020-04" db="EMBL/GenBank/DDBJ databases">
        <title>Rhodospirillaceae bacterium KN72 isolated from deep sea.</title>
        <authorList>
            <person name="Zhang D.-C."/>
        </authorList>
    </citation>
    <scope>NUCLEOTIDE SEQUENCE [LARGE SCALE GENOMIC DNA]</scope>
    <source>
        <strain evidence="5 6">KN72</strain>
    </source>
</reference>
<evidence type="ECO:0000313" key="5">
    <source>
        <dbReference type="EMBL" id="NMM43701.1"/>
    </source>
</evidence>
<keyword evidence="1" id="KW-0547">Nucleotide-binding</keyword>
<dbReference type="PROSITE" id="PS00211">
    <property type="entry name" value="ABC_TRANSPORTER_1"/>
    <property type="match status" value="1"/>
</dbReference>
<feature type="region of interest" description="Disordered" evidence="3">
    <location>
        <begin position="252"/>
        <end position="277"/>
    </location>
</feature>
<dbReference type="Proteomes" id="UP000539372">
    <property type="component" value="Unassembled WGS sequence"/>
</dbReference>
<dbReference type="CDD" id="cd03224">
    <property type="entry name" value="ABC_TM1139_LivF_branched"/>
    <property type="match status" value="1"/>
</dbReference>
<dbReference type="Pfam" id="PF00005">
    <property type="entry name" value="ABC_tran"/>
    <property type="match status" value="1"/>
</dbReference>
<dbReference type="Gene3D" id="3.40.50.12020">
    <property type="entry name" value="Uncharacterised protein family UPF0261, NN domain"/>
    <property type="match status" value="1"/>
</dbReference>
<evidence type="ECO:0000259" key="4">
    <source>
        <dbReference type="PROSITE" id="PS50893"/>
    </source>
</evidence>
<feature type="domain" description="ABC transporter" evidence="4">
    <location>
        <begin position="15"/>
        <end position="242"/>
    </location>
</feature>
<dbReference type="PANTHER" id="PTHR31862">
    <property type="entry name" value="UPF0261 DOMAIN PROTEIN (AFU_ORTHOLOGUE AFUA_1G10120)"/>
    <property type="match status" value="1"/>
</dbReference>
<dbReference type="Pfam" id="PF23189">
    <property type="entry name" value="UPF0261_C"/>
    <property type="match status" value="1"/>
</dbReference>
<dbReference type="InterPro" id="IPR003439">
    <property type="entry name" value="ABC_transporter-like_ATP-bd"/>
</dbReference>
<evidence type="ECO:0000256" key="2">
    <source>
        <dbReference type="ARBA" id="ARBA00022840"/>
    </source>
</evidence>
<comment type="caution">
    <text evidence="5">The sequence shown here is derived from an EMBL/GenBank/DDBJ whole genome shotgun (WGS) entry which is preliminary data.</text>
</comment>
<dbReference type="Gene3D" id="3.40.50.300">
    <property type="entry name" value="P-loop containing nucleotide triphosphate hydrolases"/>
    <property type="match status" value="1"/>
</dbReference>
<dbReference type="PANTHER" id="PTHR31862:SF1">
    <property type="entry name" value="UPF0261 DOMAIN PROTEIN (AFU_ORTHOLOGUE AFUA_1G10120)"/>
    <property type="match status" value="1"/>
</dbReference>
<dbReference type="InterPro" id="IPR044122">
    <property type="entry name" value="UPF0261_N"/>
</dbReference>
<evidence type="ECO:0000256" key="1">
    <source>
        <dbReference type="ARBA" id="ARBA00022741"/>
    </source>
</evidence>
<dbReference type="InterPro" id="IPR056778">
    <property type="entry name" value="UPF0261_C"/>
</dbReference>
<dbReference type="SMART" id="SM00382">
    <property type="entry name" value="AAA"/>
    <property type="match status" value="1"/>
</dbReference>
<dbReference type="InterPro" id="IPR027417">
    <property type="entry name" value="P-loop_NTPase"/>
</dbReference>